<evidence type="ECO:0000313" key="9">
    <source>
        <dbReference type="Proteomes" id="UP000315133"/>
    </source>
</evidence>
<name>A0A543KMW6_9MICO</name>
<evidence type="ECO:0000256" key="5">
    <source>
        <dbReference type="ARBA" id="ARBA00023136"/>
    </source>
</evidence>
<evidence type="ECO:0000256" key="1">
    <source>
        <dbReference type="ARBA" id="ARBA00004651"/>
    </source>
</evidence>
<protein>
    <submittedName>
        <fullName evidence="8">Tight adherence protein C</fullName>
    </submittedName>
</protein>
<evidence type="ECO:0000259" key="7">
    <source>
        <dbReference type="Pfam" id="PF00482"/>
    </source>
</evidence>
<comment type="subcellular location">
    <subcellularLocation>
        <location evidence="1">Cell membrane</location>
        <topology evidence="1">Multi-pass membrane protein</topology>
    </subcellularLocation>
</comment>
<accession>A0A543KMW6</accession>
<gene>
    <name evidence="8" type="ORF">FB476_1296</name>
</gene>
<proteinExistence type="predicted"/>
<keyword evidence="2" id="KW-1003">Cell membrane</keyword>
<keyword evidence="9" id="KW-1185">Reference proteome</keyword>
<reference evidence="8 9" key="1">
    <citation type="submission" date="2019-06" db="EMBL/GenBank/DDBJ databases">
        <title>Sequencing the genomes of 1000 actinobacteria strains.</title>
        <authorList>
            <person name="Klenk H.-P."/>
        </authorList>
    </citation>
    <scope>NUCLEOTIDE SEQUENCE [LARGE SCALE GENOMIC DNA]</scope>
    <source>
        <strain evidence="8 9">DSM 12362</strain>
    </source>
</reference>
<evidence type="ECO:0000256" key="4">
    <source>
        <dbReference type="ARBA" id="ARBA00022989"/>
    </source>
</evidence>
<feature type="domain" description="Type II secretion system protein GspF" evidence="7">
    <location>
        <begin position="161"/>
        <end position="286"/>
    </location>
</feature>
<comment type="caution">
    <text evidence="8">The sequence shown here is derived from an EMBL/GenBank/DDBJ whole genome shotgun (WGS) entry which is preliminary data.</text>
</comment>
<keyword evidence="3 6" id="KW-0812">Transmembrane</keyword>
<dbReference type="PANTHER" id="PTHR35007:SF2">
    <property type="entry name" value="PILUS ASSEMBLE PROTEIN"/>
    <property type="match status" value="1"/>
</dbReference>
<dbReference type="AlphaFoldDB" id="A0A543KMW6"/>
<evidence type="ECO:0000256" key="6">
    <source>
        <dbReference type="SAM" id="Phobius"/>
    </source>
</evidence>
<evidence type="ECO:0000313" key="8">
    <source>
        <dbReference type="EMBL" id="TQM96428.1"/>
    </source>
</evidence>
<dbReference type="PANTHER" id="PTHR35007">
    <property type="entry name" value="INTEGRAL MEMBRANE PROTEIN-RELATED"/>
    <property type="match status" value="1"/>
</dbReference>
<dbReference type="EMBL" id="VFPU01000001">
    <property type="protein sequence ID" value="TQM96428.1"/>
    <property type="molecule type" value="Genomic_DNA"/>
</dbReference>
<dbReference type="Proteomes" id="UP000315133">
    <property type="component" value="Unassembled WGS sequence"/>
</dbReference>
<keyword evidence="4 6" id="KW-1133">Transmembrane helix</keyword>
<feature type="transmembrane region" description="Helical" evidence="6">
    <location>
        <begin position="97"/>
        <end position="117"/>
    </location>
</feature>
<feature type="transmembrane region" description="Helical" evidence="6">
    <location>
        <begin position="6"/>
        <end position="26"/>
    </location>
</feature>
<dbReference type="InterPro" id="IPR018076">
    <property type="entry name" value="T2SS_GspF_dom"/>
</dbReference>
<evidence type="ECO:0000256" key="3">
    <source>
        <dbReference type="ARBA" id="ARBA00022692"/>
    </source>
</evidence>
<sequence length="297" mass="32180">MNGVSLPLLIAAACVAVALPLLTYSFTIDANSTRRGTLRNLQRGLEEAQKSGAAPQEARGTMGKAAYRLTPGASIRWIDALLARAGRPAAWPLERVLVTKLVLSVGMATVVTLFVLRDPSPRLVALAIVGALLAWGAPELILWGRGQERRQLIQLSLPDAMDQLSIAVEAGLGFEAALSHVARHGTGPLSEELIRTLQDIQVGVPRRLAYEDLAERTQVQDLGRFVRAINQAEANGISVGRVLNTQAREMRLKRRQLAEEKAMKIPVKVVFPLTLLILPVLFIVIMGPAVLNALAMF</sequence>
<organism evidence="8 9">
    <name type="scientific">Ornithinimicrobium humiphilum</name>
    <dbReference type="NCBI Taxonomy" id="125288"/>
    <lineage>
        <taxon>Bacteria</taxon>
        <taxon>Bacillati</taxon>
        <taxon>Actinomycetota</taxon>
        <taxon>Actinomycetes</taxon>
        <taxon>Micrococcales</taxon>
        <taxon>Ornithinimicrobiaceae</taxon>
        <taxon>Ornithinimicrobium</taxon>
    </lineage>
</organism>
<dbReference type="GO" id="GO:0005886">
    <property type="term" value="C:plasma membrane"/>
    <property type="evidence" value="ECO:0007669"/>
    <property type="project" value="UniProtKB-SubCell"/>
</dbReference>
<keyword evidence="5 6" id="KW-0472">Membrane</keyword>
<feature type="transmembrane region" description="Helical" evidence="6">
    <location>
        <begin position="269"/>
        <end position="291"/>
    </location>
</feature>
<dbReference type="Pfam" id="PF00482">
    <property type="entry name" value="T2SSF"/>
    <property type="match status" value="1"/>
</dbReference>
<feature type="transmembrane region" description="Helical" evidence="6">
    <location>
        <begin position="123"/>
        <end position="143"/>
    </location>
</feature>
<evidence type="ECO:0000256" key="2">
    <source>
        <dbReference type="ARBA" id="ARBA00022475"/>
    </source>
</evidence>